<comment type="caution">
    <text evidence="1">The sequence shown here is derived from an EMBL/GenBank/DDBJ whole genome shotgun (WGS) entry which is preliminary data.</text>
</comment>
<organism evidence="1 2">
    <name type="scientific">Croceitalea marina</name>
    <dbReference type="NCBI Taxonomy" id="1775166"/>
    <lineage>
        <taxon>Bacteria</taxon>
        <taxon>Pseudomonadati</taxon>
        <taxon>Bacteroidota</taxon>
        <taxon>Flavobacteriia</taxon>
        <taxon>Flavobacteriales</taxon>
        <taxon>Flavobacteriaceae</taxon>
        <taxon>Croceitalea</taxon>
    </lineage>
</organism>
<evidence type="ECO:0008006" key="3">
    <source>
        <dbReference type="Google" id="ProtNLM"/>
    </source>
</evidence>
<gene>
    <name evidence="1" type="ORF">ACFSQJ_18625</name>
</gene>
<protein>
    <recommendedName>
        <fullName evidence="3">DUF4369 domain-containing protein</fullName>
    </recommendedName>
</protein>
<sequence length="366" mass="42488">MRGVLLALTIFSITANCDAQKVTSFYEKLHQFSYPENPLPVSCQVYGVSAEVSNKSIVTIDYRGDRLNLHDLKVLWGGFNPNNGALIPKLRTFKKYGKSKLPFENGFLLSITMDDVEVYHKYTGADNTYELIAAYEYKLSVKHKDQIVVSDTVKYADVLDTFVSELPEEDIHIIATNKARNLAVNLNEIILKNSVSTFQRFAKNNVDLVFEKDYIKFYGITKHKKLSSGEKLKLLNERLHNIKKLDQDRTNRDAFTNELDDLITSFEELKQSNDYNNNRSFVLYVSSNLASLYALKEYFGLAEKHYKEAEQQVERERFRGILKDEMLKMIRRKKNKSKMFDTDGNFKQELSTEYLNYYTTKIKIIN</sequence>
<reference evidence="2" key="1">
    <citation type="journal article" date="2019" name="Int. J. Syst. Evol. Microbiol.">
        <title>The Global Catalogue of Microorganisms (GCM) 10K type strain sequencing project: providing services to taxonomists for standard genome sequencing and annotation.</title>
        <authorList>
            <consortium name="The Broad Institute Genomics Platform"/>
            <consortium name="The Broad Institute Genome Sequencing Center for Infectious Disease"/>
            <person name="Wu L."/>
            <person name="Ma J."/>
        </authorList>
    </citation>
    <scope>NUCLEOTIDE SEQUENCE [LARGE SCALE GENOMIC DNA]</scope>
    <source>
        <strain evidence="2">KCTC 52368</strain>
    </source>
</reference>
<dbReference type="Proteomes" id="UP001597526">
    <property type="component" value="Unassembled WGS sequence"/>
</dbReference>
<dbReference type="RefSeq" id="WP_377768419.1">
    <property type="nucleotide sequence ID" value="NZ_JBHULB010000082.1"/>
</dbReference>
<accession>A0ABW5N0G6</accession>
<evidence type="ECO:0000313" key="2">
    <source>
        <dbReference type="Proteomes" id="UP001597526"/>
    </source>
</evidence>
<evidence type="ECO:0000313" key="1">
    <source>
        <dbReference type="EMBL" id="MFD2588947.1"/>
    </source>
</evidence>
<proteinExistence type="predicted"/>
<keyword evidence="2" id="KW-1185">Reference proteome</keyword>
<name>A0ABW5N0G6_9FLAO</name>
<dbReference type="EMBL" id="JBHULB010000082">
    <property type="protein sequence ID" value="MFD2588947.1"/>
    <property type="molecule type" value="Genomic_DNA"/>
</dbReference>